<protein>
    <submittedName>
        <fullName evidence="1">Uncharacterized protein</fullName>
    </submittedName>
</protein>
<gene>
    <name evidence="1" type="ORF">PIB30_073662</name>
</gene>
<dbReference type="EMBL" id="JASCZI010212347">
    <property type="protein sequence ID" value="MED6199194.1"/>
    <property type="molecule type" value="Genomic_DNA"/>
</dbReference>
<organism evidence="1 2">
    <name type="scientific">Stylosanthes scabra</name>
    <dbReference type="NCBI Taxonomy" id="79078"/>
    <lineage>
        <taxon>Eukaryota</taxon>
        <taxon>Viridiplantae</taxon>
        <taxon>Streptophyta</taxon>
        <taxon>Embryophyta</taxon>
        <taxon>Tracheophyta</taxon>
        <taxon>Spermatophyta</taxon>
        <taxon>Magnoliopsida</taxon>
        <taxon>eudicotyledons</taxon>
        <taxon>Gunneridae</taxon>
        <taxon>Pentapetalae</taxon>
        <taxon>rosids</taxon>
        <taxon>fabids</taxon>
        <taxon>Fabales</taxon>
        <taxon>Fabaceae</taxon>
        <taxon>Papilionoideae</taxon>
        <taxon>50 kb inversion clade</taxon>
        <taxon>dalbergioids sensu lato</taxon>
        <taxon>Dalbergieae</taxon>
        <taxon>Pterocarpus clade</taxon>
        <taxon>Stylosanthes</taxon>
    </lineage>
</organism>
<evidence type="ECO:0000313" key="2">
    <source>
        <dbReference type="Proteomes" id="UP001341840"/>
    </source>
</evidence>
<reference evidence="1 2" key="1">
    <citation type="journal article" date="2023" name="Plants (Basel)">
        <title>Bridging the Gap: Combining Genomics and Transcriptomics Approaches to Understand Stylosanthes scabra, an Orphan Legume from the Brazilian Caatinga.</title>
        <authorList>
            <person name="Ferreira-Neto J.R.C."/>
            <person name="da Silva M.D."/>
            <person name="Binneck E."/>
            <person name="de Melo N.F."/>
            <person name="da Silva R.H."/>
            <person name="de Melo A.L.T.M."/>
            <person name="Pandolfi V."/>
            <person name="Bustamante F.O."/>
            <person name="Brasileiro-Vidal A.C."/>
            <person name="Benko-Iseppon A.M."/>
        </authorList>
    </citation>
    <scope>NUCLEOTIDE SEQUENCE [LARGE SCALE GENOMIC DNA]</scope>
    <source>
        <tissue evidence="1">Leaves</tissue>
    </source>
</reference>
<accession>A0ABU6XQ61</accession>
<name>A0ABU6XQ61_9FABA</name>
<evidence type="ECO:0000313" key="1">
    <source>
        <dbReference type="EMBL" id="MED6199194.1"/>
    </source>
</evidence>
<comment type="caution">
    <text evidence="1">The sequence shown here is derived from an EMBL/GenBank/DDBJ whole genome shotgun (WGS) entry which is preliminary data.</text>
</comment>
<keyword evidence="2" id="KW-1185">Reference proteome</keyword>
<sequence>MSQLLTFGIDSGSLNRFLTLRHFRFGFRQLRIDSAKVQNQFSSGLSESTRFVKNRFVRVRKVLATMSRRKTPAVKLTSAPPKVPTPLSQVPLRRWFTNKDNWEEFQRFFSKMILKPRYLSEGLLPEDKHPEFWELLDFQGLRPLLFA</sequence>
<proteinExistence type="predicted"/>
<dbReference type="Proteomes" id="UP001341840">
    <property type="component" value="Unassembled WGS sequence"/>
</dbReference>